<evidence type="ECO:0000313" key="2">
    <source>
        <dbReference type="EMBL" id="KWV60589.1"/>
    </source>
</evidence>
<feature type="compositionally biased region" description="Polar residues" evidence="1">
    <location>
        <begin position="13"/>
        <end position="25"/>
    </location>
</feature>
<protein>
    <submittedName>
        <fullName evidence="2">Uncharacterized protein</fullName>
    </submittedName>
</protein>
<keyword evidence="3" id="KW-1185">Reference proteome</keyword>
<reference evidence="2 3" key="1">
    <citation type="submission" date="2015-11" db="EMBL/GenBank/DDBJ databases">
        <title>Draft Genome Sequence of the Strain BR 10303 (Bradyrhizobium sp.) isolated from nodules of Centrolobium paraense.</title>
        <authorList>
            <person name="Zelli J.E."/>
            <person name="Simoes-Araujo J.L."/>
            <person name="Barauna A.C."/>
            <person name="Silva K."/>
        </authorList>
    </citation>
    <scope>NUCLEOTIDE SEQUENCE [LARGE SCALE GENOMIC DNA]</scope>
    <source>
        <strain evidence="2 3">BR 10303</strain>
    </source>
</reference>
<comment type="caution">
    <text evidence="2">The sequence shown here is derived from an EMBL/GenBank/DDBJ whole genome shotgun (WGS) entry which is preliminary data.</text>
</comment>
<proteinExistence type="predicted"/>
<accession>A0A120FRT2</accession>
<feature type="region of interest" description="Disordered" evidence="1">
    <location>
        <begin position="1"/>
        <end position="26"/>
    </location>
</feature>
<dbReference type="EMBL" id="LNCU01000014">
    <property type="protein sequence ID" value="KWV60589.1"/>
    <property type="molecule type" value="Genomic_DNA"/>
</dbReference>
<gene>
    <name evidence="2" type="ORF">AS156_28165</name>
</gene>
<sequence>MIPANVDAMPRWNSGQSKPSPSARSSVDHRIGLVCGARAAADRHAAFHDAVFGALHQRDHFTARCAPP</sequence>
<evidence type="ECO:0000256" key="1">
    <source>
        <dbReference type="SAM" id="MobiDB-lite"/>
    </source>
</evidence>
<evidence type="ECO:0000313" key="3">
    <source>
        <dbReference type="Proteomes" id="UP000057737"/>
    </source>
</evidence>
<name>A0A120FRT2_9BRAD</name>
<dbReference type="AlphaFoldDB" id="A0A120FRT2"/>
<organism evidence="2 3">
    <name type="scientific">Bradyrhizobium macuxiense</name>
    <dbReference type="NCBI Taxonomy" id="1755647"/>
    <lineage>
        <taxon>Bacteria</taxon>
        <taxon>Pseudomonadati</taxon>
        <taxon>Pseudomonadota</taxon>
        <taxon>Alphaproteobacteria</taxon>
        <taxon>Hyphomicrobiales</taxon>
        <taxon>Nitrobacteraceae</taxon>
        <taxon>Bradyrhizobium</taxon>
    </lineage>
</organism>
<dbReference type="Proteomes" id="UP000057737">
    <property type="component" value="Unassembled WGS sequence"/>
</dbReference>